<name>A0AAP0G681_9ASPA</name>
<sequence length="233" mass="25691">MSLFAACRYFLTPPPGPASCRVPLKLPSTSSVTPLLPFPIGRFLGHHPTARSNSSNNSTSSKLFPFHLQFFQRHHLPCTCVVWASSYLCSPVPALSRLPLPWNSIFARATPVLDALRIDSTPAATVPWPELGRLQAGFAHARSIDMDQSPQNSIAPISTSIITIETKVDNFVPNFMPFVHPPSPAPRRNTSEFTGSLHREHISRIIRAVFGNLKEAGPGHSKMRRHIMVAKIC</sequence>
<evidence type="ECO:0000313" key="2">
    <source>
        <dbReference type="Proteomes" id="UP001418222"/>
    </source>
</evidence>
<gene>
    <name evidence="1" type="ORF">KSP39_PZI009969</name>
</gene>
<dbReference type="Proteomes" id="UP001418222">
    <property type="component" value="Unassembled WGS sequence"/>
</dbReference>
<dbReference type="EMBL" id="JBBWWQ010000008">
    <property type="protein sequence ID" value="KAK8940513.1"/>
    <property type="molecule type" value="Genomic_DNA"/>
</dbReference>
<keyword evidence="2" id="KW-1185">Reference proteome</keyword>
<proteinExistence type="predicted"/>
<comment type="caution">
    <text evidence="1">The sequence shown here is derived from an EMBL/GenBank/DDBJ whole genome shotgun (WGS) entry which is preliminary data.</text>
</comment>
<reference evidence="1 2" key="1">
    <citation type="journal article" date="2022" name="Nat. Plants">
        <title>Genomes of leafy and leafless Platanthera orchids illuminate the evolution of mycoheterotrophy.</title>
        <authorList>
            <person name="Li M.H."/>
            <person name="Liu K.W."/>
            <person name="Li Z."/>
            <person name="Lu H.C."/>
            <person name="Ye Q.L."/>
            <person name="Zhang D."/>
            <person name="Wang J.Y."/>
            <person name="Li Y.F."/>
            <person name="Zhong Z.M."/>
            <person name="Liu X."/>
            <person name="Yu X."/>
            <person name="Liu D.K."/>
            <person name="Tu X.D."/>
            <person name="Liu B."/>
            <person name="Hao Y."/>
            <person name="Liao X.Y."/>
            <person name="Jiang Y.T."/>
            <person name="Sun W.H."/>
            <person name="Chen J."/>
            <person name="Chen Y.Q."/>
            <person name="Ai Y."/>
            <person name="Zhai J.W."/>
            <person name="Wu S.S."/>
            <person name="Zhou Z."/>
            <person name="Hsiao Y.Y."/>
            <person name="Wu W.L."/>
            <person name="Chen Y.Y."/>
            <person name="Lin Y.F."/>
            <person name="Hsu J.L."/>
            <person name="Li C.Y."/>
            <person name="Wang Z.W."/>
            <person name="Zhao X."/>
            <person name="Zhong W.Y."/>
            <person name="Ma X.K."/>
            <person name="Ma L."/>
            <person name="Huang J."/>
            <person name="Chen G.Z."/>
            <person name="Huang M.Z."/>
            <person name="Huang L."/>
            <person name="Peng D.H."/>
            <person name="Luo Y.B."/>
            <person name="Zou S.Q."/>
            <person name="Chen S.P."/>
            <person name="Lan S."/>
            <person name="Tsai W.C."/>
            <person name="Van de Peer Y."/>
            <person name="Liu Z.J."/>
        </authorList>
    </citation>
    <scope>NUCLEOTIDE SEQUENCE [LARGE SCALE GENOMIC DNA]</scope>
    <source>
        <strain evidence="1">Lor287</strain>
    </source>
</reference>
<protein>
    <submittedName>
        <fullName evidence="1">Uncharacterized protein</fullName>
    </submittedName>
</protein>
<organism evidence="1 2">
    <name type="scientific">Platanthera zijinensis</name>
    <dbReference type="NCBI Taxonomy" id="2320716"/>
    <lineage>
        <taxon>Eukaryota</taxon>
        <taxon>Viridiplantae</taxon>
        <taxon>Streptophyta</taxon>
        <taxon>Embryophyta</taxon>
        <taxon>Tracheophyta</taxon>
        <taxon>Spermatophyta</taxon>
        <taxon>Magnoliopsida</taxon>
        <taxon>Liliopsida</taxon>
        <taxon>Asparagales</taxon>
        <taxon>Orchidaceae</taxon>
        <taxon>Orchidoideae</taxon>
        <taxon>Orchideae</taxon>
        <taxon>Orchidinae</taxon>
        <taxon>Platanthera</taxon>
    </lineage>
</organism>
<evidence type="ECO:0000313" key="1">
    <source>
        <dbReference type="EMBL" id="KAK8940513.1"/>
    </source>
</evidence>
<dbReference type="AlphaFoldDB" id="A0AAP0G681"/>
<accession>A0AAP0G681</accession>